<dbReference type="Pfam" id="PF05239">
    <property type="entry name" value="PRC"/>
    <property type="match status" value="1"/>
</dbReference>
<dbReference type="AlphaFoldDB" id="A0A1F7IAI9"/>
<dbReference type="InterPro" id="IPR006669">
    <property type="entry name" value="MgtE_transporter"/>
</dbReference>
<proteinExistence type="predicted"/>
<dbReference type="SUPFAM" id="SSF54631">
    <property type="entry name" value="CBS-domain pair"/>
    <property type="match status" value="1"/>
</dbReference>
<organism evidence="3 4">
    <name type="scientific">Candidatus Roizmanbacteria bacterium RIFCSPLOWO2_01_FULL_37_12</name>
    <dbReference type="NCBI Taxonomy" id="1802056"/>
    <lineage>
        <taxon>Bacteria</taxon>
        <taxon>Candidatus Roizmaniibacteriota</taxon>
    </lineage>
</organism>
<dbReference type="InterPro" id="IPR011033">
    <property type="entry name" value="PRC_barrel-like_sf"/>
</dbReference>
<gene>
    <name evidence="3" type="ORF">A2954_03205</name>
</gene>
<dbReference type="SMART" id="SM00116">
    <property type="entry name" value="CBS"/>
    <property type="match status" value="2"/>
</dbReference>
<dbReference type="Proteomes" id="UP000177698">
    <property type="component" value="Unassembled WGS sequence"/>
</dbReference>
<feature type="domain" description="CBS" evidence="2">
    <location>
        <begin position="284"/>
        <end position="347"/>
    </location>
</feature>
<dbReference type="Pfam" id="PF03448">
    <property type="entry name" value="MgtE_N"/>
    <property type="match status" value="1"/>
</dbReference>
<protein>
    <recommendedName>
        <fullName evidence="2">CBS domain-containing protein</fullName>
    </recommendedName>
</protein>
<reference evidence="3 4" key="1">
    <citation type="journal article" date="2016" name="Nat. Commun.">
        <title>Thousands of microbial genomes shed light on interconnected biogeochemical processes in an aquifer system.</title>
        <authorList>
            <person name="Anantharaman K."/>
            <person name="Brown C.T."/>
            <person name="Hug L.A."/>
            <person name="Sharon I."/>
            <person name="Castelle C.J."/>
            <person name="Probst A.J."/>
            <person name="Thomas B.C."/>
            <person name="Singh A."/>
            <person name="Wilkins M.J."/>
            <person name="Karaoz U."/>
            <person name="Brodie E.L."/>
            <person name="Williams K.H."/>
            <person name="Hubbard S.S."/>
            <person name="Banfield J.F."/>
        </authorList>
    </citation>
    <scope>NUCLEOTIDE SEQUENCE [LARGE SCALE GENOMIC DNA]</scope>
</reference>
<dbReference type="InterPro" id="IPR038076">
    <property type="entry name" value="MgtE_N_sf"/>
</dbReference>
<dbReference type="InterPro" id="IPR000644">
    <property type="entry name" value="CBS_dom"/>
</dbReference>
<evidence type="ECO:0000313" key="3">
    <source>
        <dbReference type="EMBL" id="OGK40381.1"/>
    </source>
</evidence>
<dbReference type="EMBL" id="MGAG01000026">
    <property type="protein sequence ID" value="OGK40381.1"/>
    <property type="molecule type" value="Genomic_DNA"/>
</dbReference>
<dbReference type="SUPFAM" id="SSF158791">
    <property type="entry name" value="MgtE N-terminal domain-like"/>
    <property type="match status" value="1"/>
</dbReference>
<dbReference type="InterPro" id="IPR006668">
    <property type="entry name" value="Mg_transptr_MgtE_intracell_dom"/>
</dbReference>
<dbReference type="PANTHER" id="PTHR43773">
    <property type="entry name" value="MAGNESIUM TRANSPORTER MGTE"/>
    <property type="match status" value="1"/>
</dbReference>
<comment type="caution">
    <text evidence="3">The sequence shown here is derived from an EMBL/GenBank/DDBJ whole genome shotgun (WGS) entry which is preliminary data.</text>
</comment>
<dbReference type="InterPro" id="IPR046342">
    <property type="entry name" value="CBS_dom_sf"/>
</dbReference>
<dbReference type="PANTHER" id="PTHR43773:SF1">
    <property type="entry name" value="MAGNESIUM TRANSPORTER MGTE"/>
    <property type="match status" value="1"/>
</dbReference>
<evidence type="ECO:0000259" key="2">
    <source>
        <dbReference type="PROSITE" id="PS51371"/>
    </source>
</evidence>
<dbReference type="Gene3D" id="1.25.60.10">
    <property type="entry name" value="MgtE N-terminal domain-like"/>
    <property type="match status" value="1"/>
</dbReference>
<dbReference type="Gene3D" id="3.10.580.10">
    <property type="entry name" value="CBS-domain"/>
    <property type="match status" value="1"/>
</dbReference>
<dbReference type="STRING" id="1802056.A2954_03205"/>
<dbReference type="GO" id="GO:0016020">
    <property type="term" value="C:membrane"/>
    <property type="evidence" value="ECO:0007669"/>
    <property type="project" value="InterPro"/>
</dbReference>
<evidence type="ECO:0000313" key="4">
    <source>
        <dbReference type="Proteomes" id="UP000177698"/>
    </source>
</evidence>
<name>A0A1F7IAI9_9BACT</name>
<dbReference type="SMART" id="SM00924">
    <property type="entry name" value="MgtE_N"/>
    <property type="match status" value="1"/>
</dbReference>
<dbReference type="PROSITE" id="PS51371">
    <property type="entry name" value="CBS"/>
    <property type="match status" value="2"/>
</dbReference>
<feature type="domain" description="CBS" evidence="2">
    <location>
        <begin position="348"/>
        <end position="403"/>
    </location>
</feature>
<dbReference type="GO" id="GO:0015095">
    <property type="term" value="F:magnesium ion transmembrane transporter activity"/>
    <property type="evidence" value="ECO:0007669"/>
    <property type="project" value="InterPro"/>
</dbReference>
<dbReference type="Gene3D" id="2.30.30.240">
    <property type="entry name" value="PRC-barrel domain"/>
    <property type="match status" value="1"/>
</dbReference>
<sequence length="403" mass="46212">MIYFSELKGKDVFTEDKIKIGKIEDLIFLASEKPNVSKLVVKDPTDKRLIIPTSFLKKIHNSILIGKEFETSELVENELYLVKNILDKQILDLQGNKIVRVNDVLLQDKDGFYISGVDTGLLGILRWLKLEKYFIKFSNYLHLKTSSSFLSWADIQPLELSRGQVKMRKDEKKLEKLRPEDLADYLEKTNVVNTNKILKMLDEKFAAEVIGNLNINFQTSLFKQFNPEKAAKIIELIDSDDSVDILLTISSKKRDQIIALLNSTKNKEILHLISLSKTPIGELISTEYFTVNPEETINDVINRIKIETADFSSLNSIYVLNKEKQLVGVFTPHELLLQDRDTPVYKFMIQNMIVIHLSTPVEISLKKMFKYKLATLPVVDSYKHILGVLTSDDAAKFMLNKLP</sequence>
<dbReference type="Pfam" id="PF00571">
    <property type="entry name" value="CBS"/>
    <property type="match status" value="2"/>
</dbReference>
<dbReference type="InterPro" id="IPR027275">
    <property type="entry name" value="PRC-brl_dom"/>
</dbReference>
<evidence type="ECO:0000256" key="1">
    <source>
        <dbReference type="PROSITE-ProRule" id="PRU00703"/>
    </source>
</evidence>
<keyword evidence="1" id="KW-0129">CBS domain</keyword>
<accession>A0A1F7IAI9</accession>
<dbReference type="SUPFAM" id="SSF50346">
    <property type="entry name" value="PRC-barrel domain"/>
    <property type="match status" value="1"/>
</dbReference>